<keyword evidence="3" id="KW-0804">Transcription</keyword>
<evidence type="ECO:0000256" key="2">
    <source>
        <dbReference type="ARBA" id="ARBA00023125"/>
    </source>
</evidence>
<evidence type="ECO:0000256" key="1">
    <source>
        <dbReference type="ARBA" id="ARBA00023015"/>
    </source>
</evidence>
<dbReference type="STRING" id="1888891.DSOL_2078"/>
<protein>
    <submittedName>
        <fullName evidence="6">Transcriptional regulator, IclR family</fullName>
    </submittedName>
</protein>
<sequence>MALKTLDNALEILRYFTYEHPAWGVRELAKELNISHSIIYRVLATFEDHGFLVQNEDTKKYELGIKFWEYGLIVRSKLRISDMIYPTMEKLANETGESVFLTWLDELEGICVDIAESSQRVKFAVSIGSRTPLYAGASNKIIMAYVPEKDQLAIIEKGLQEFAGYTIVDPQKLLKNLEEIRLQGWCYSLGEYSDAVVGVALPLFTRKRKITGSITVAGPEYRFPESKVREVLTILEIRTSEIQAYLDTIL</sequence>
<dbReference type="GO" id="GO:0003700">
    <property type="term" value="F:DNA-binding transcription factor activity"/>
    <property type="evidence" value="ECO:0007669"/>
    <property type="project" value="TreeGrafter"/>
</dbReference>
<feature type="domain" description="IclR-ED" evidence="5">
    <location>
        <begin position="66"/>
        <end position="248"/>
    </location>
</feature>
<dbReference type="InterPro" id="IPR005471">
    <property type="entry name" value="Tscrpt_reg_IclR_N"/>
</dbReference>
<dbReference type="EMBL" id="MLBF01000012">
    <property type="protein sequence ID" value="OLN31985.1"/>
    <property type="molecule type" value="Genomic_DNA"/>
</dbReference>
<keyword evidence="1" id="KW-0805">Transcription regulation</keyword>
<dbReference type="PANTHER" id="PTHR30136">
    <property type="entry name" value="HELIX-TURN-HELIX TRANSCRIPTIONAL REGULATOR, ICLR FAMILY"/>
    <property type="match status" value="1"/>
</dbReference>
<dbReference type="PROSITE" id="PS51077">
    <property type="entry name" value="HTH_ICLR"/>
    <property type="match status" value="1"/>
</dbReference>
<comment type="caution">
    <text evidence="6">The sequence shown here is derived from an EMBL/GenBank/DDBJ whole genome shotgun (WGS) entry which is preliminary data.</text>
</comment>
<feature type="domain" description="HTH iclR-type" evidence="4">
    <location>
        <begin position="3"/>
        <end position="65"/>
    </location>
</feature>
<dbReference type="InterPro" id="IPR036388">
    <property type="entry name" value="WH-like_DNA-bd_sf"/>
</dbReference>
<dbReference type="GO" id="GO:0003677">
    <property type="term" value="F:DNA binding"/>
    <property type="evidence" value="ECO:0007669"/>
    <property type="project" value="UniProtKB-KW"/>
</dbReference>
<accession>A0A1Q8QXG6</accession>
<dbReference type="Gene3D" id="1.10.10.10">
    <property type="entry name" value="Winged helix-like DNA-binding domain superfamily/Winged helix DNA-binding domain"/>
    <property type="match status" value="1"/>
</dbReference>
<evidence type="ECO:0000313" key="7">
    <source>
        <dbReference type="Proteomes" id="UP000186102"/>
    </source>
</evidence>
<keyword evidence="2" id="KW-0238">DNA-binding</keyword>
<dbReference type="InterPro" id="IPR050707">
    <property type="entry name" value="HTH_MetabolicPath_Reg"/>
</dbReference>
<dbReference type="SMART" id="SM00346">
    <property type="entry name" value="HTH_ICLR"/>
    <property type="match status" value="1"/>
</dbReference>
<dbReference type="PROSITE" id="PS51078">
    <property type="entry name" value="ICLR_ED"/>
    <property type="match status" value="1"/>
</dbReference>
<dbReference type="RefSeq" id="WP_075364723.1">
    <property type="nucleotide sequence ID" value="NZ_MLBF01000012.1"/>
</dbReference>
<organism evidence="6 7">
    <name type="scientific">Desulfosporosinus metallidurans</name>
    <dbReference type="NCBI Taxonomy" id="1888891"/>
    <lineage>
        <taxon>Bacteria</taxon>
        <taxon>Bacillati</taxon>
        <taxon>Bacillota</taxon>
        <taxon>Clostridia</taxon>
        <taxon>Eubacteriales</taxon>
        <taxon>Desulfitobacteriaceae</taxon>
        <taxon>Desulfosporosinus</taxon>
    </lineage>
</organism>
<dbReference type="InterPro" id="IPR036390">
    <property type="entry name" value="WH_DNA-bd_sf"/>
</dbReference>
<dbReference type="Proteomes" id="UP000186102">
    <property type="component" value="Unassembled WGS sequence"/>
</dbReference>
<dbReference type="Pfam" id="PF09339">
    <property type="entry name" value="HTH_IclR"/>
    <property type="match status" value="1"/>
</dbReference>
<gene>
    <name evidence="6" type="ORF">DSOL_2078</name>
</gene>
<dbReference type="PANTHER" id="PTHR30136:SF24">
    <property type="entry name" value="HTH-TYPE TRANSCRIPTIONAL REPRESSOR ALLR"/>
    <property type="match status" value="1"/>
</dbReference>
<dbReference type="Gene3D" id="3.30.450.40">
    <property type="match status" value="1"/>
</dbReference>
<dbReference type="SUPFAM" id="SSF55781">
    <property type="entry name" value="GAF domain-like"/>
    <property type="match status" value="1"/>
</dbReference>
<keyword evidence="7" id="KW-1185">Reference proteome</keyword>
<reference evidence="6 7" key="1">
    <citation type="submission" date="2016-09" db="EMBL/GenBank/DDBJ databases">
        <title>Complete genome of Desulfosporosinus sp. OL.</title>
        <authorList>
            <person name="Mardanov A."/>
            <person name="Beletsky A."/>
            <person name="Panova A."/>
            <person name="Karnachuk O."/>
            <person name="Ravin N."/>
        </authorList>
    </citation>
    <scope>NUCLEOTIDE SEQUENCE [LARGE SCALE GENOMIC DNA]</scope>
    <source>
        <strain evidence="6 7">OL</strain>
    </source>
</reference>
<evidence type="ECO:0000313" key="6">
    <source>
        <dbReference type="EMBL" id="OLN31985.1"/>
    </source>
</evidence>
<name>A0A1Q8QXG6_9FIRM</name>
<evidence type="ECO:0000259" key="4">
    <source>
        <dbReference type="PROSITE" id="PS51077"/>
    </source>
</evidence>
<dbReference type="AlphaFoldDB" id="A0A1Q8QXG6"/>
<dbReference type="Pfam" id="PF01614">
    <property type="entry name" value="IclR_C"/>
    <property type="match status" value="1"/>
</dbReference>
<evidence type="ECO:0000259" key="5">
    <source>
        <dbReference type="PROSITE" id="PS51078"/>
    </source>
</evidence>
<dbReference type="SUPFAM" id="SSF46785">
    <property type="entry name" value="Winged helix' DNA-binding domain"/>
    <property type="match status" value="1"/>
</dbReference>
<dbReference type="OrthoDB" id="9791752at2"/>
<dbReference type="GO" id="GO:0045892">
    <property type="term" value="P:negative regulation of DNA-templated transcription"/>
    <property type="evidence" value="ECO:0007669"/>
    <property type="project" value="TreeGrafter"/>
</dbReference>
<dbReference type="InterPro" id="IPR029016">
    <property type="entry name" value="GAF-like_dom_sf"/>
</dbReference>
<dbReference type="InterPro" id="IPR014757">
    <property type="entry name" value="Tscrpt_reg_IclR_C"/>
</dbReference>
<proteinExistence type="predicted"/>
<evidence type="ECO:0000256" key="3">
    <source>
        <dbReference type="ARBA" id="ARBA00023163"/>
    </source>
</evidence>